<gene>
    <name evidence="1" type="ORF">TNCT_305661</name>
</gene>
<sequence>MRSFSLRCIVFQRQNLSLSVFGDILAPPHSPHIPPPTKRIKGGLEEAISTLFLPQPENSGVEKNGTLSGNFFSLLSRRGVPMEDTARERG</sequence>
<evidence type="ECO:0000313" key="1">
    <source>
        <dbReference type="EMBL" id="GFR24037.1"/>
    </source>
</evidence>
<proteinExistence type="predicted"/>
<accession>A0A8X6LX91</accession>
<evidence type="ECO:0000313" key="2">
    <source>
        <dbReference type="Proteomes" id="UP000887116"/>
    </source>
</evidence>
<reference evidence="1" key="1">
    <citation type="submission" date="2020-07" db="EMBL/GenBank/DDBJ databases">
        <title>Multicomponent nature underlies the extraordinary mechanical properties of spider dragline silk.</title>
        <authorList>
            <person name="Kono N."/>
            <person name="Nakamura H."/>
            <person name="Mori M."/>
            <person name="Yoshida Y."/>
            <person name="Ohtoshi R."/>
            <person name="Malay A.D."/>
            <person name="Moran D.A.P."/>
            <person name="Tomita M."/>
            <person name="Numata K."/>
            <person name="Arakawa K."/>
        </authorList>
    </citation>
    <scope>NUCLEOTIDE SEQUENCE</scope>
</reference>
<name>A0A8X6LX91_TRICU</name>
<dbReference type="Proteomes" id="UP000887116">
    <property type="component" value="Unassembled WGS sequence"/>
</dbReference>
<comment type="caution">
    <text evidence="1">The sequence shown here is derived from an EMBL/GenBank/DDBJ whole genome shotgun (WGS) entry which is preliminary data.</text>
</comment>
<dbReference type="AlphaFoldDB" id="A0A8X6LX91"/>
<protein>
    <submittedName>
        <fullName evidence="1">Uncharacterized protein</fullName>
    </submittedName>
</protein>
<organism evidence="1 2">
    <name type="scientific">Trichonephila clavata</name>
    <name type="common">Joro spider</name>
    <name type="synonym">Nephila clavata</name>
    <dbReference type="NCBI Taxonomy" id="2740835"/>
    <lineage>
        <taxon>Eukaryota</taxon>
        <taxon>Metazoa</taxon>
        <taxon>Ecdysozoa</taxon>
        <taxon>Arthropoda</taxon>
        <taxon>Chelicerata</taxon>
        <taxon>Arachnida</taxon>
        <taxon>Araneae</taxon>
        <taxon>Araneomorphae</taxon>
        <taxon>Entelegynae</taxon>
        <taxon>Araneoidea</taxon>
        <taxon>Nephilidae</taxon>
        <taxon>Trichonephila</taxon>
    </lineage>
</organism>
<dbReference type="EMBL" id="BMAO01008505">
    <property type="protein sequence ID" value="GFR24037.1"/>
    <property type="molecule type" value="Genomic_DNA"/>
</dbReference>
<keyword evidence="2" id="KW-1185">Reference proteome</keyword>